<dbReference type="InterPro" id="IPR037171">
    <property type="entry name" value="NagB/RpiA_transferase-like"/>
</dbReference>
<dbReference type="InterPro" id="IPR014036">
    <property type="entry name" value="DeoR-like_C"/>
</dbReference>
<dbReference type="InterPro" id="IPR001034">
    <property type="entry name" value="DeoR_HTH"/>
</dbReference>
<keyword evidence="3" id="KW-0804">Transcription</keyword>
<evidence type="ECO:0000313" key="6">
    <source>
        <dbReference type="Proteomes" id="UP000184085"/>
    </source>
</evidence>
<dbReference type="InterPro" id="IPR050313">
    <property type="entry name" value="Carb_Metab_HTH_regulators"/>
</dbReference>
<evidence type="ECO:0000256" key="2">
    <source>
        <dbReference type="ARBA" id="ARBA00023015"/>
    </source>
</evidence>
<dbReference type="SMART" id="SM00420">
    <property type="entry name" value="HTH_DEOR"/>
    <property type="match status" value="1"/>
</dbReference>
<dbReference type="PRINTS" id="PR00037">
    <property type="entry name" value="HTHLACR"/>
</dbReference>
<feature type="domain" description="HTH deoR-type" evidence="4">
    <location>
        <begin position="3"/>
        <end position="58"/>
    </location>
</feature>
<keyword evidence="2" id="KW-0805">Transcription regulation</keyword>
<dbReference type="PROSITE" id="PS51000">
    <property type="entry name" value="HTH_DEOR_2"/>
    <property type="match status" value="1"/>
</dbReference>
<dbReference type="AlphaFoldDB" id="A0A1M4N4Q1"/>
<evidence type="ECO:0000313" key="5">
    <source>
        <dbReference type="EMBL" id="SCM69801.1"/>
    </source>
</evidence>
<dbReference type="GO" id="GO:0003700">
    <property type="term" value="F:DNA-binding transcription factor activity"/>
    <property type="evidence" value="ECO:0007669"/>
    <property type="project" value="InterPro"/>
</dbReference>
<dbReference type="Gene3D" id="3.30.750.70">
    <property type="entry name" value="4-hydroxybutyrate coenzyme like domains"/>
    <property type="match status" value="1"/>
</dbReference>
<evidence type="ECO:0000256" key="1">
    <source>
        <dbReference type="ARBA" id="ARBA00022491"/>
    </source>
</evidence>
<dbReference type="EMBL" id="FMJB01000066">
    <property type="protein sequence ID" value="SCM69801.1"/>
    <property type="molecule type" value="Genomic_DNA"/>
</dbReference>
<proteinExistence type="predicted"/>
<reference evidence="6" key="1">
    <citation type="submission" date="2016-09" db="EMBL/GenBank/DDBJ databases">
        <authorList>
            <person name="Wibberg D."/>
        </authorList>
    </citation>
    <scope>NUCLEOTIDE SEQUENCE [LARGE SCALE GENOMIC DNA]</scope>
</reference>
<dbReference type="InterPro" id="IPR036390">
    <property type="entry name" value="WH_DNA-bd_sf"/>
</dbReference>
<accession>A0A1M4N4Q1</accession>
<dbReference type="PANTHER" id="PTHR30363">
    <property type="entry name" value="HTH-TYPE TRANSCRIPTIONAL REGULATOR SRLR-RELATED"/>
    <property type="match status" value="1"/>
</dbReference>
<sequence>MSQTLRHPEILEIARREGKVTVEGLAAHFGVTLQTIRRDLTDLADGGHLERVHGGAILPSGTTNIEYEERRLLQSDAKIAIAQACAARIPENASIFLNIGTSTEAVASELLRHRDMMVVTNNLNVAHILGQNSDCQVIVAGGTLRRSDGGLIGNLTVQAIAQFKFDLAVIGCSALDEDGDILDFDVQEVGVSQAILRQSRKTFLVSDGSKFQRNAPARIGSLADLDAFFTDRPLPRDLQQKCERWGTEVVIAQP</sequence>
<keyword evidence="1" id="KW-0678">Repressor</keyword>
<evidence type="ECO:0000256" key="3">
    <source>
        <dbReference type="ARBA" id="ARBA00023163"/>
    </source>
</evidence>
<protein>
    <submittedName>
        <fullName evidence="5">Glycerol-3-phosphate regulon repressor</fullName>
    </submittedName>
</protein>
<keyword evidence="6" id="KW-1185">Reference proteome</keyword>
<evidence type="ECO:0000259" key="4">
    <source>
        <dbReference type="PROSITE" id="PS51000"/>
    </source>
</evidence>
<dbReference type="SUPFAM" id="SSF100950">
    <property type="entry name" value="NagB/RpiA/CoA transferase-like"/>
    <property type="match status" value="1"/>
</dbReference>
<dbReference type="RefSeq" id="WP_072709823.1">
    <property type="nucleotide sequence ID" value="NZ_FMJB01000066.1"/>
</dbReference>
<dbReference type="SUPFAM" id="SSF46785">
    <property type="entry name" value="Winged helix' DNA-binding domain"/>
    <property type="match status" value="1"/>
</dbReference>
<name>A0A1M4N4Q1_9RHOB</name>
<dbReference type="Pfam" id="PF08220">
    <property type="entry name" value="HTH_DeoR"/>
    <property type="match status" value="1"/>
</dbReference>
<dbReference type="Proteomes" id="UP000184085">
    <property type="component" value="Unassembled WGS sequence"/>
</dbReference>
<dbReference type="SMART" id="SM01134">
    <property type="entry name" value="DeoRC"/>
    <property type="match status" value="1"/>
</dbReference>
<dbReference type="PANTHER" id="PTHR30363:SF4">
    <property type="entry name" value="GLYCEROL-3-PHOSPHATE REGULON REPRESSOR"/>
    <property type="match status" value="1"/>
</dbReference>
<gene>
    <name evidence="5" type="primary">glpR</name>
    <name evidence="5" type="ORF">KARMA_4044</name>
</gene>
<organism evidence="5 6">
    <name type="scientific">Donghicola eburneus</name>
    <dbReference type="NCBI Taxonomy" id="393278"/>
    <lineage>
        <taxon>Bacteria</taxon>
        <taxon>Pseudomonadati</taxon>
        <taxon>Pseudomonadota</taxon>
        <taxon>Alphaproteobacteria</taxon>
        <taxon>Rhodobacterales</taxon>
        <taxon>Roseobacteraceae</taxon>
        <taxon>Donghicola</taxon>
    </lineage>
</organism>
<dbReference type="Pfam" id="PF00455">
    <property type="entry name" value="DeoRC"/>
    <property type="match status" value="1"/>
</dbReference>